<organism evidence="2 3">
    <name type="scientific">Panaeolus cyanescens</name>
    <dbReference type="NCBI Taxonomy" id="181874"/>
    <lineage>
        <taxon>Eukaryota</taxon>
        <taxon>Fungi</taxon>
        <taxon>Dikarya</taxon>
        <taxon>Basidiomycota</taxon>
        <taxon>Agaricomycotina</taxon>
        <taxon>Agaricomycetes</taxon>
        <taxon>Agaricomycetidae</taxon>
        <taxon>Agaricales</taxon>
        <taxon>Agaricineae</taxon>
        <taxon>Galeropsidaceae</taxon>
        <taxon>Panaeolus</taxon>
    </lineage>
</organism>
<feature type="region of interest" description="Disordered" evidence="1">
    <location>
        <begin position="1"/>
        <end position="37"/>
    </location>
</feature>
<dbReference type="AlphaFoldDB" id="A0A409VSK9"/>
<feature type="region of interest" description="Disordered" evidence="1">
    <location>
        <begin position="158"/>
        <end position="190"/>
    </location>
</feature>
<dbReference type="Pfam" id="PF13911">
    <property type="entry name" value="AhpC-TSA_2"/>
    <property type="match status" value="1"/>
</dbReference>
<dbReference type="Proteomes" id="UP000284842">
    <property type="component" value="Unassembled WGS sequence"/>
</dbReference>
<evidence type="ECO:0008006" key="4">
    <source>
        <dbReference type="Google" id="ProtNLM"/>
    </source>
</evidence>
<evidence type="ECO:0000313" key="3">
    <source>
        <dbReference type="Proteomes" id="UP000284842"/>
    </source>
</evidence>
<comment type="caution">
    <text evidence="2">The sequence shown here is derived from an EMBL/GenBank/DDBJ whole genome shotgun (WGS) entry which is preliminary data.</text>
</comment>
<dbReference type="SUPFAM" id="SSF52833">
    <property type="entry name" value="Thioredoxin-like"/>
    <property type="match status" value="1"/>
</dbReference>
<dbReference type="EMBL" id="NHTK01005991">
    <property type="protein sequence ID" value="PPQ69176.1"/>
    <property type="molecule type" value="Genomic_DNA"/>
</dbReference>
<evidence type="ECO:0000313" key="2">
    <source>
        <dbReference type="EMBL" id="PPQ69176.1"/>
    </source>
</evidence>
<dbReference type="PANTHER" id="PTHR28630">
    <property type="match status" value="1"/>
</dbReference>
<sequence>MSISPSTSYPDLRVHRIKRKPPPPVDLSEDKYPSPDPTDPFAPLWVLRNRTSSALLAPNRDSSYETLTSLARNRPIALPFNSSSTTVVNTSVVSPTLASPTQKIGHYRTRSQTLLMGNAHVFPVLKSPEFTQKDMHYQDVDRSWSIYEQHDRMIRSPLLADSTGDSSGTESDTSLEVQRTIHRSRHSSSHRLTKFLLPKKASPLTSSSDTGHRTQAKHIAKSSISPPMVSNATWEPVVSPVIPHSAIDTYPSMENDINLTPPRAPLLSNSISLDASCGSPRTRVSVGLAIHHDLLDHDYSQHYSSDVQHKKGWNKGTSREESVVPFPAMSPEKVIRRRKIGSMAPSPTTTLHGDTSPSFHISKPVVLASLEQPSPDDAFTCPRPAPRPPTPDMFQHKKLKTSRSACSTPSPLHPPPGEWDLPDARQLTHASSLPIISETGQRITFGSLFATHRTIVIFIRHFWCPLCQDYMSSLKSCVTPQVLRSGQGKGDEEKQLHTELVIVGNGSPVMMAKYRQIFGLPFKMYTDPSNEVYKALGMGKDKTAGHMHCPNPTVRTSGESARLSEKFVELHDRPRKRGGYVRHGMMSGIALVVMRAIKVGMPVWEKGGDIAQLGGEFILGPGQKCSYAHRMQSTKGHAPIRDVLEAAGIFVAAPASTAADGRKSGQDVRPVRLTRKTLSSRDLARPSDSSSSDEDTTVTVISLNSPPLKSSATIQSNNIEMGHESTPPPADTVASDEWKNSSVRIATMTRYEEDNWMERRQRSLERLREKKNIRRGLASRTFVPEPVVSPSRNALEPKASYHRVDADLTATRVVEREQRGDGADVQEVVADLDVALQESIQGSPLMPTAPITGTDDYTVIL</sequence>
<feature type="compositionally biased region" description="Basic residues" evidence="1">
    <location>
        <begin position="180"/>
        <end position="190"/>
    </location>
</feature>
<feature type="region of interest" description="Disordered" evidence="1">
    <location>
        <begin position="656"/>
        <end position="739"/>
    </location>
</feature>
<dbReference type="CDD" id="cd02970">
    <property type="entry name" value="PRX_like2"/>
    <property type="match status" value="1"/>
</dbReference>
<evidence type="ECO:0000256" key="1">
    <source>
        <dbReference type="SAM" id="MobiDB-lite"/>
    </source>
</evidence>
<name>A0A409VSK9_9AGAR</name>
<keyword evidence="3" id="KW-1185">Reference proteome</keyword>
<feature type="compositionally biased region" description="Low complexity" evidence="1">
    <location>
        <begin position="161"/>
        <end position="174"/>
    </location>
</feature>
<feature type="compositionally biased region" description="Polar residues" evidence="1">
    <location>
        <begin position="697"/>
        <end position="719"/>
    </location>
</feature>
<dbReference type="STRING" id="181874.A0A409VSK9"/>
<dbReference type="PANTHER" id="PTHR28630:SF3">
    <property type="entry name" value="PEROXIREDOXIN-LIKE 2C"/>
    <property type="match status" value="1"/>
</dbReference>
<dbReference type="Gene3D" id="3.40.30.10">
    <property type="entry name" value="Glutaredoxin"/>
    <property type="match status" value="1"/>
</dbReference>
<dbReference type="OrthoDB" id="40334at2759"/>
<accession>A0A409VSK9</accession>
<dbReference type="InParanoid" id="A0A409VSK9"/>
<feature type="compositionally biased region" description="Basic and acidic residues" evidence="1">
    <location>
        <begin position="660"/>
        <end position="670"/>
    </location>
</feature>
<dbReference type="InterPro" id="IPR032801">
    <property type="entry name" value="PXL2A/B/C"/>
</dbReference>
<dbReference type="InterPro" id="IPR036249">
    <property type="entry name" value="Thioredoxin-like_sf"/>
</dbReference>
<protein>
    <recommendedName>
        <fullName evidence="4">Thioredoxin domain-containing protein</fullName>
    </recommendedName>
</protein>
<proteinExistence type="predicted"/>
<gene>
    <name evidence="2" type="ORF">CVT24_000024</name>
</gene>
<reference evidence="2 3" key="1">
    <citation type="journal article" date="2018" name="Evol. Lett.">
        <title>Horizontal gene cluster transfer increased hallucinogenic mushroom diversity.</title>
        <authorList>
            <person name="Reynolds H.T."/>
            <person name="Vijayakumar V."/>
            <person name="Gluck-Thaler E."/>
            <person name="Korotkin H.B."/>
            <person name="Matheny P.B."/>
            <person name="Slot J.C."/>
        </authorList>
    </citation>
    <scope>NUCLEOTIDE SEQUENCE [LARGE SCALE GENOMIC DNA]</scope>
    <source>
        <strain evidence="2 3">2629</strain>
    </source>
</reference>